<dbReference type="Proteomes" id="UP000304953">
    <property type="component" value="Unassembled WGS sequence"/>
</dbReference>
<evidence type="ECO:0000313" key="2">
    <source>
        <dbReference type="Proteomes" id="UP000304953"/>
    </source>
</evidence>
<gene>
    <name evidence="1" type="ORF">E5329_02050</name>
</gene>
<dbReference type="EMBL" id="SRYA01000003">
    <property type="protein sequence ID" value="TGY97928.1"/>
    <property type="molecule type" value="Genomic_DNA"/>
</dbReference>
<comment type="caution">
    <text evidence="1">The sequence shown here is derived from an EMBL/GenBank/DDBJ whole genome shotgun (WGS) entry which is preliminary data.</text>
</comment>
<evidence type="ECO:0000313" key="1">
    <source>
        <dbReference type="EMBL" id="TGY97928.1"/>
    </source>
</evidence>
<keyword evidence="1" id="KW-0808">Transferase</keyword>
<organism evidence="1 2">
    <name type="scientific">Petralouisia muris</name>
    <dbReference type="NCBI Taxonomy" id="3032872"/>
    <lineage>
        <taxon>Bacteria</taxon>
        <taxon>Bacillati</taxon>
        <taxon>Bacillota</taxon>
        <taxon>Clostridia</taxon>
        <taxon>Lachnospirales</taxon>
        <taxon>Lachnospiraceae</taxon>
        <taxon>Petralouisia</taxon>
    </lineage>
</organism>
<protein>
    <submittedName>
        <fullName evidence="1">Phosphoribosylglycinamide formyltransferase</fullName>
        <ecNumber evidence="1">2.1.2.2</ecNumber>
    </submittedName>
</protein>
<name>A0AC61S0V3_9FIRM</name>
<proteinExistence type="predicted"/>
<keyword evidence="2" id="KW-1185">Reference proteome</keyword>
<reference evidence="1" key="1">
    <citation type="submission" date="2019-04" db="EMBL/GenBank/DDBJ databases">
        <title>Microbes associate with the intestines of laboratory mice.</title>
        <authorList>
            <person name="Navarre W."/>
            <person name="Wong E."/>
            <person name="Huang K."/>
            <person name="Tropini C."/>
            <person name="Ng K."/>
            <person name="Yu B."/>
        </authorList>
    </citation>
    <scope>NUCLEOTIDE SEQUENCE</scope>
    <source>
        <strain evidence="1">NM01_1-7b</strain>
    </source>
</reference>
<accession>A0AC61S0V3</accession>
<dbReference type="EC" id="2.1.2.2" evidence="1"/>
<sequence length="212" mass="23257">MLKIVICVSGGGTNLQAIIDGIERGIITNTGIAAVISNNPGAYALERARNHGIEGVCISPKEFADRERFNQAFLEKLDSYQADLVVLAGFLVVLPEMMIKKYRNRIINIHPSLIPSFCGKGYYGLKVHEGVLERGVKVTGATVHFVDEGTDTGPIILQQPVLVEQDDTPELLQRRVMEQAEWKILPQAIDLIANDKIQVEGGKVLVQDAPVE</sequence>